<gene>
    <name evidence="2" type="ORF">V3851_01625</name>
</gene>
<sequence length="193" mass="22681">METLWSDFINSEWHDWRGSGRSEDRIGQEKWQNYFLNRWHLEAPVPADAEVIRTMREFRDRLHDMSERCARGGGLSHAELEELNAILDLGPVKRRATEEAGELRLGLVPVREDWRQVMAEVAAAFIRTLIDGEAGRIRVCDNPDCRWVFYDDTRNRAKKYCEDKTCGNLMKVRRFRAKKKLEKERGENPESDK</sequence>
<dbReference type="RefSeq" id="WP_331844742.1">
    <property type="nucleotide sequence ID" value="NZ_JAZHPZ010000001.1"/>
</dbReference>
<dbReference type="Pfam" id="PF07336">
    <property type="entry name" value="ABATE"/>
    <property type="match status" value="1"/>
</dbReference>
<name>A0ABU7VM41_9BACL</name>
<dbReference type="InterPro" id="IPR021005">
    <property type="entry name" value="Znf_CGNR"/>
</dbReference>
<comment type="caution">
    <text evidence="2">The sequence shown here is derived from an EMBL/GenBank/DDBJ whole genome shotgun (WGS) entry which is preliminary data.</text>
</comment>
<dbReference type="Proteomes" id="UP001306950">
    <property type="component" value="Unassembled WGS sequence"/>
</dbReference>
<evidence type="ECO:0000313" key="2">
    <source>
        <dbReference type="EMBL" id="MEF2964515.1"/>
    </source>
</evidence>
<accession>A0ABU7VM41</accession>
<dbReference type="EMBL" id="JAZHPZ010000001">
    <property type="protein sequence ID" value="MEF2964515.1"/>
    <property type="molecule type" value="Genomic_DNA"/>
</dbReference>
<keyword evidence="3" id="KW-1185">Reference proteome</keyword>
<evidence type="ECO:0000259" key="1">
    <source>
        <dbReference type="Pfam" id="PF11706"/>
    </source>
</evidence>
<protein>
    <submittedName>
        <fullName evidence="2">CGNR zinc finger domain-containing protein</fullName>
    </submittedName>
</protein>
<dbReference type="PANTHER" id="PTHR35525">
    <property type="entry name" value="BLL6575 PROTEIN"/>
    <property type="match status" value="1"/>
</dbReference>
<reference evidence="2 3" key="1">
    <citation type="submission" date="2024-02" db="EMBL/GenBank/DDBJ databases">
        <title>A nitrogen-fixing paenibacillus bacterium.</title>
        <authorList>
            <person name="Zhang W.L."/>
            <person name="Chen S.F."/>
        </authorList>
    </citation>
    <scope>NUCLEOTIDE SEQUENCE [LARGE SCALE GENOMIC DNA]</scope>
    <source>
        <strain evidence="2 3">M1</strain>
    </source>
</reference>
<feature type="domain" description="Zinc finger CGNR" evidence="1">
    <location>
        <begin position="136"/>
        <end position="179"/>
    </location>
</feature>
<dbReference type="InterPro" id="IPR023286">
    <property type="entry name" value="ABATE_dom_sf"/>
</dbReference>
<dbReference type="Gene3D" id="1.10.3300.10">
    <property type="entry name" value="Jann2411-like domain"/>
    <property type="match status" value="1"/>
</dbReference>
<dbReference type="SUPFAM" id="SSF160904">
    <property type="entry name" value="Jann2411-like"/>
    <property type="match status" value="1"/>
</dbReference>
<dbReference type="PANTHER" id="PTHR35525:SF3">
    <property type="entry name" value="BLL6575 PROTEIN"/>
    <property type="match status" value="1"/>
</dbReference>
<evidence type="ECO:0000313" key="3">
    <source>
        <dbReference type="Proteomes" id="UP001306950"/>
    </source>
</evidence>
<proteinExistence type="predicted"/>
<organism evidence="2 3">
    <name type="scientific">Paenibacillus haidiansis</name>
    <dbReference type="NCBI Taxonomy" id="1574488"/>
    <lineage>
        <taxon>Bacteria</taxon>
        <taxon>Bacillati</taxon>
        <taxon>Bacillota</taxon>
        <taxon>Bacilli</taxon>
        <taxon>Bacillales</taxon>
        <taxon>Paenibacillaceae</taxon>
        <taxon>Paenibacillus</taxon>
    </lineage>
</organism>
<dbReference type="Pfam" id="PF11706">
    <property type="entry name" value="zf-CGNR"/>
    <property type="match status" value="1"/>
</dbReference>
<dbReference type="InterPro" id="IPR010852">
    <property type="entry name" value="ABATE"/>
</dbReference>